<keyword evidence="3" id="KW-1185">Reference proteome</keyword>
<feature type="region of interest" description="Disordered" evidence="1">
    <location>
        <begin position="23"/>
        <end position="47"/>
    </location>
</feature>
<dbReference type="NCBIfam" id="NF033524">
    <property type="entry name" value="lasso_PadeA_fam"/>
    <property type="match status" value="1"/>
</dbReference>
<dbReference type="InterPro" id="IPR049825">
    <property type="entry name" value="Lasso_PadeA-like"/>
</dbReference>
<sequence length="47" mass="5357">MTEKKEWKQPVLEVLSVQMTEASTTDGPFNDEAYVPGVRNKNPRFTS</sequence>
<dbReference type="RefSeq" id="WP_377474648.1">
    <property type="nucleotide sequence ID" value="NZ_JBHLWN010000121.1"/>
</dbReference>
<accession>A0ABV6DUW4</accession>
<proteinExistence type="predicted"/>
<protein>
    <submittedName>
        <fullName evidence="2">Paeninodin family lasso peptide</fullName>
    </submittedName>
</protein>
<reference evidence="2 3" key="1">
    <citation type="submission" date="2024-09" db="EMBL/GenBank/DDBJ databases">
        <authorList>
            <person name="Sun Q."/>
            <person name="Mori K."/>
        </authorList>
    </citation>
    <scope>NUCLEOTIDE SEQUENCE [LARGE SCALE GENOMIC DNA]</scope>
    <source>
        <strain evidence="2 3">CCM 7759</strain>
    </source>
</reference>
<organism evidence="2 3">
    <name type="scientific">Paenibacillus chartarius</name>
    <dbReference type="NCBI Taxonomy" id="747481"/>
    <lineage>
        <taxon>Bacteria</taxon>
        <taxon>Bacillati</taxon>
        <taxon>Bacillota</taxon>
        <taxon>Bacilli</taxon>
        <taxon>Bacillales</taxon>
        <taxon>Paenibacillaceae</taxon>
        <taxon>Paenibacillus</taxon>
    </lineage>
</organism>
<evidence type="ECO:0000313" key="3">
    <source>
        <dbReference type="Proteomes" id="UP001589776"/>
    </source>
</evidence>
<dbReference type="Proteomes" id="UP001589776">
    <property type="component" value="Unassembled WGS sequence"/>
</dbReference>
<comment type="caution">
    <text evidence="2">The sequence shown here is derived from an EMBL/GenBank/DDBJ whole genome shotgun (WGS) entry which is preliminary data.</text>
</comment>
<name>A0ABV6DUW4_9BACL</name>
<gene>
    <name evidence="2" type="ORF">ACFFK0_29055</name>
</gene>
<evidence type="ECO:0000313" key="2">
    <source>
        <dbReference type="EMBL" id="MFC0216450.1"/>
    </source>
</evidence>
<evidence type="ECO:0000256" key="1">
    <source>
        <dbReference type="SAM" id="MobiDB-lite"/>
    </source>
</evidence>
<dbReference type="EMBL" id="JBHLWN010000121">
    <property type="protein sequence ID" value="MFC0216450.1"/>
    <property type="molecule type" value="Genomic_DNA"/>
</dbReference>